<name>A0A5B7SZ49_9FLAO</name>
<keyword evidence="4" id="KW-1185">Reference proteome</keyword>
<feature type="domain" description="2TM" evidence="2">
    <location>
        <begin position="12"/>
        <end position="92"/>
    </location>
</feature>
<keyword evidence="1" id="KW-0472">Membrane</keyword>
<evidence type="ECO:0000256" key="1">
    <source>
        <dbReference type="SAM" id="Phobius"/>
    </source>
</evidence>
<organism evidence="3 4">
    <name type="scientific">Aggregatimonas sangjinii</name>
    <dbReference type="NCBI Taxonomy" id="2583587"/>
    <lineage>
        <taxon>Bacteria</taxon>
        <taxon>Pseudomonadati</taxon>
        <taxon>Bacteroidota</taxon>
        <taxon>Flavobacteriia</taxon>
        <taxon>Flavobacteriales</taxon>
        <taxon>Flavobacteriaceae</taxon>
        <taxon>Aggregatimonas</taxon>
    </lineage>
</organism>
<dbReference type="OrthoDB" id="1495672at2"/>
<keyword evidence="1" id="KW-0812">Transmembrane</keyword>
<dbReference type="Pfam" id="PF13239">
    <property type="entry name" value="2TM"/>
    <property type="match status" value="1"/>
</dbReference>
<dbReference type="KEGG" id="asag:FGM00_10070"/>
<evidence type="ECO:0000313" key="4">
    <source>
        <dbReference type="Proteomes" id="UP000310017"/>
    </source>
</evidence>
<reference evidence="3 4" key="1">
    <citation type="submission" date="2019-05" db="EMBL/GenBank/DDBJ databases">
        <title>Genome sequencing of F202Z8.</title>
        <authorList>
            <person name="Kwon Y.M."/>
        </authorList>
    </citation>
    <scope>NUCLEOTIDE SEQUENCE [LARGE SCALE GENOMIC DNA]</scope>
    <source>
        <strain evidence="3 4">F202Z8</strain>
    </source>
</reference>
<sequence>MDFLANDTKYLRAKERVAQVRKFYSSLLSYAVFISFLAGLNYYIDQWDHPWFLWAAFGWGIGLLFQAAKAFSLESLFLGRDWEARKIKQFMNEEDRTEKWD</sequence>
<accession>A0A5B7SZ49</accession>
<keyword evidence="1" id="KW-1133">Transmembrane helix</keyword>
<evidence type="ECO:0000259" key="2">
    <source>
        <dbReference type="Pfam" id="PF13239"/>
    </source>
</evidence>
<dbReference type="EMBL" id="CP040710">
    <property type="protein sequence ID" value="QCX02343.1"/>
    <property type="molecule type" value="Genomic_DNA"/>
</dbReference>
<feature type="transmembrane region" description="Helical" evidence="1">
    <location>
        <begin position="23"/>
        <end position="44"/>
    </location>
</feature>
<protein>
    <submittedName>
        <fullName evidence="3">2TM domain-containing protein</fullName>
    </submittedName>
</protein>
<feature type="transmembrane region" description="Helical" evidence="1">
    <location>
        <begin position="56"/>
        <end position="78"/>
    </location>
</feature>
<gene>
    <name evidence="3" type="ORF">FGM00_10070</name>
</gene>
<evidence type="ECO:0000313" key="3">
    <source>
        <dbReference type="EMBL" id="QCX02343.1"/>
    </source>
</evidence>
<dbReference type="AlphaFoldDB" id="A0A5B7SZ49"/>
<proteinExistence type="predicted"/>
<dbReference type="InterPro" id="IPR025698">
    <property type="entry name" value="2TM_dom"/>
</dbReference>
<dbReference type="Proteomes" id="UP000310017">
    <property type="component" value="Chromosome"/>
</dbReference>